<evidence type="ECO:0000313" key="3">
    <source>
        <dbReference type="Proteomes" id="UP000540909"/>
    </source>
</evidence>
<reference evidence="2 3" key="1">
    <citation type="submission" date="2020-08" db="EMBL/GenBank/DDBJ databases">
        <title>Genomic Encyclopedia of Type Strains, Phase IV (KMG-V): Genome sequencing to study the core and pangenomes of soil and plant-associated prokaryotes.</title>
        <authorList>
            <person name="Whitman W."/>
        </authorList>
    </citation>
    <scope>NUCLEOTIDE SEQUENCE [LARGE SCALE GENOMIC DNA]</scope>
    <source>
        <strain evidence="2 3">SEMIA 4089</strain>
    </source>
</reference>
<dbReference type="AlphaFoldDB" id="A0A7W6R0F0"/>
<feature type="compositionally biased region" description="Basic and acidic residues" evidence="1">
    <location>
        <begin position="34"/>
        <end position="67"/>
    </location>
</feature>
<gene>
    <name evidence="2" type="ORF">GGD57_000754</name>
</gene>
<dbReference type="Proteomes" id="UP000540909">
    <property type="component" value="Unassembled WGS sequence"/>
</dbReference>
<protein>
    <submittedName>
        <fullName evidence="2">Uncharacterized protein</fullName>
    </submittedName>
</protein>
<organism evidence="2 3">
    <name type="scientific">Rhizobium esperanzae</name>
    <dbReference type="NCBI Taxonomy" id="1967781"/>
    <lineage>
        <taxon>Bacteria</taxon>
        <taxon>Pseudomonadati</taxon>
        <taxon>Pseudomonadota</taxon>
        <taxon>Alphaproteobacteria</taxon>
        <taxon>Hyphomicrobiales</taxon>
        <taxon>Rhizobiaceae</taxon>
        <taxon>Rhizobium/Agrobacterium group</taxon>
        <taxon>Rhizobium</taxon>
    </lineage>
</organism>
<evidence type="ECO:0000256" key="1">
    <source>
        <dbReference type="SAM" id="MobiDB-lite"/>
    </source>
</evidence>
<name>A0A7W6R0F0_9HYPH</name>
<sequence length="67" mass="7355">MMGMKTPKDGAPGTTDQSPRWEGPKGNTPRGYLKAKDDPDRNRDAKGENNRDPETKNLGDALKQKGD</sequence>
<proteinExistence type="predicted"/>
<accession>A0A7W6R0F0</accession>
<feature type="region of interest" description="Disordered" evidence="1">
    <location>
        <begin position="1"/>
        <end position="67"/>
    </location>
</feature>
<dbReference type="EMBL" id="JACIFY010000002">
    <property type="protein sequence ID" value="MBB4234205.1"/>
    <property type="molecule type" value="Genomic_DNA"/>
</dbReference>
<evidence type="ECO:0000313" key="2">
    <source>
        <dbReference type="EMBL" id="MBB4234205.1"/>
    </source>
</evidence>
<comment type="caution">
    <text evidence="2">The sequence shown here is derived from an EMBL/GenBank/DDBJ whole genome shotgun (WGS) entry which is preliminary data.</text>
</comment>